<reference evidence="2 3" key="1">
    <citation type="journal article" date="2008" name="PLoS Genet.">
        <title>Genomic islands in the pathogenic filamentous fungus Aspergillus fumigatus.</title>
        <authorList>
            <person name="Fedorova N.D."/>
            <person name="Khaldi N."/>
            <person name="Joardar V.S."/>
            <person name="Maiti R."/>
            <person name="Amedeo P."/>
            <person name="Anderson M.J."/>
            <person name="Crabtree J."/>
            <person name="Silva J.C."/>
            <person name="Badger J.H."/>
            <person name="Albarraq A."/>
            <person name="Angiuoli S."/>
            <person name="Bussey H."/>
            <person name="Bowyer P."/>
            <person name="Cotty P.J."/>
            <person name="Dyer P.S."/>
            <person name="Egan A."/>
            <person name="Galens K."/>
            <person name="Fraser-Liggett C.M."/>
            <person name="Haas B.J."/>
            <person name="Inman J.M."/>
            <person name="Kent R."/>
            <person name="Lemieux S."/>
            <person name="Malavazi I."/>
            <person name="Orvis J."/>
            <person name="Roemer T."/>
            <person name="Ronning C.M."/>
            <person name="Sundaram J.P."/>
            <person name="Sutton G."/>
            <person name="Turner G."/>
            <person name="Venter J.C."/>
            <person name="White O.R."/>
            <person name="Whitty B.R."/>
            <person name="Youngman P."/>
            <person name="Wolfe K.H."/>
            <person name="Goldman G.H."/>
            <person name="Wortman J.R."/>
            <person name="Jiang B."/>
            <person name="Denning D.W."/>
            <person name="Nierman W.C."/>
        </authorList>
    </citation>
    <scope>NUCLEOTIDE SEQUENCE [LARGE SCALE GENOMIC DNA]</scope>
    <source>
        <strain evidence="3">ATCC 1007 / CBS 513.65 / DSM 816 / NCTC 3887 / NRRL 1</strain>
    </source>
</reference>
<sequence length="304" mass="34287">MLSQQIVDDVLISALYRLIPIDDYLGYVDYSRVHLHGFETVIRIRGGYDRVGQSVPAISKDMQMSVLVARSLLLIHLQTSLIEGLPPDIIRCPETTWLRGIELILPPGFVGLISAGHLSHSSIEILLSFSEWLGKYRGLDPGSIPVWRYSSSGELTAVEKCIFVGLLCLADDVGYMGMHPAAIIFRQPKKRAEMLLAVKELWNDPSLADCLLWLWTVITIPQNPGITPVLAQRELFSKILTLRDGLSDWNVIRAVLRRFFYEDSRAPAWENAWTVMHDEAQKTPASSSKYIDDRDRTTRNITAP</sequence>
<dbReference type="KEGG" id="act:ACLA_002850"/>
<dbReference type="EMBL" id="DS027004">
    <property type="protein sequence ID" value="EAW14874.1"/>
    <property type="molecule type" value="Genomic_DNA"/>
</dbReference>
<evidence type="ECO:0000313" key="3">
    <source>
        <dbReference type="Proteomes" id="UP000006701"/>
    </source>
</evidence>
<keyword evidence="3" id="KW-1185">Reference proteome</keyword>
<dbReference type="AlphaFoldDB" id="A1C5A6"/>
<dbReference type="RefSeq" id="XP_001276300.1">
    <property type="nucleotide sequence ID" value="XM_001276299.1"/>
</dbReference>
<dbReference type="HOGENOM" id="CLU_915198_0_0_1"/>
<dbReference type="Proteomes" id="UP000006701">
    <property type="component" value="Unassembled WGS sequence"/>
</dbReference>
<feature type="region of interest" description="Disordered" evidence="1">
    <location>
        <begin position="284"/>
        <end position="304"/>
    </location>
</feature>
<name>A1C5A6_ASPCL</name>
<proteinExistence type="predicted"/>
<protein>
    <submittedName>
        <fullName evidence="2">Uncharacterized protein</fullName>
    </submittedName>
</protein>
<dbReference type="OrthoDB" id="3469225at2759"/>
<gene>
    <name evidence="2" type="ORF">ACLA_002850</name>
</gene>
<dbReference type="VEuPathDB" id="FungiDB:ACLA_002850"/>
<organism evidence="2 3">
    <name type="scientific">Aspergillus clavatus (strain ATCC 1007 / CBS 513.65 / DSM 816 / NCTC 3887 / NRRL 1 / QM 1276 / 107)</name>
    <dbReference type="NCBI Taxonomy" id="344612"/>
    <lineage>
        <taxon>Eukaryota</taxon>
        <taxon>Fungi</taxon>
        <taxon>Dikarya</taxon>
        <taxon>Ascomycota</taxon>
        <taxon>Pezizomycotina</taxon>
        <taxon>Eurotiomycetes</taxon>
        <taxon>Eurotiomycetidae</taxon>
        <taxon>Eurotiales</taxon>
        <taxon>Aspergillaceae</taxon>
        <taxon>Aspergillus</taxon>
        <taxon>Aspergillus subgen. Fumigati</taxon>
    </lineage>
</organism>
<dbReference type="GeneID" id="4708507"/>
<evidence type="ECO:0000313" key="2">
    <source>
        <dbReference type="EMBL" id="EAW14874.1"/>
    </source>
</evidence>
<accession>A1C5A6</accession>
<evidence type="ECO:0000256" key="1">
    <source>
        <dbReference type="SAM" id="MobiDB-lite"/>
    </source>
</evidence>